<sequence>MPTDLTDVLERTSAPVMHIDPYAVVSGGRRRRLRRRLTTGGAALGVAAVVAAGLVVGPELTRDAQRPTPAASTGTLTSSTVTVPLKGDRYSYRLASPTVVEFGRVKQGTRQVVDLQRATIVNGQAWVQAKNRPGVVLGILPATFGRADDLAASAGSGAWEGADGRVVGRMYATYARVYDVPADAARFRGRIYADEGGRVHGPGGELPTVEFRPHAGGDPVTVWANSTDGLYGYLVGGDPSPTSAALPESGPVAQQQAMVSLPDGRGDIDTDGVEQGWFVGVAPKAASTLEARLTDGTTILTPLTTKPLDGDYSAFAVEYRGAPGQQVRLMLRYRTPQGWTQWRQAAN</sequence>
<keyword evidence="1" id="KW-1133">Transmembrane helix</keyword>
<reference evidence="2 3" key="1">
    <citation type="submission" date="2020-04" db="EMBL/GenBank/DDBJ databases">
        <title>Knoellia sp. isolate from air conditioner.</title>
        <authorList>
            <person name="Chea S."/>
            <person name="Kim D.-U."/>
        </authorList>
    </citation>
    <scope>NUCLEOTIDE SEQUENCE [LARGE SCALE GENOMIC DNA]</scope>
    <source>
        <strain evidence="2 3">DB2414S</strain>
    </source>
</reference>
<keyword evidence="3" id="KW-1185">Reference proteome</keyword>
<organism evidence="2 3">
    <name type="scientific">Knoellia koreensis</name>
    <dbReference type="NCBI Taxonomy" id="2730921"/>
    <lineage>
        <taxon>Bacteria</taxon>
        <taxon>Bacillati</taxon>
        <taxon>Actinomycetota</taxon>
        <taxon>Actinomycetes</taxon>
        <taxon>Micrococcales</taxon>
        <taxon>Intrasporangiaceae</taxon>
        <taxon>Knoellia</taxon>
    </lineage>
</organism>
<protein>
    <submittedName>
        <fullName evidence="2">Uncharacterized protein</fullName>
    </submittedName>
</protein>
<gene>
    <name evidence="2" type="ORF">HJG52_07620</name>
</gene>
<accession>A0A849HH23</accession>
<keyword evidence="1" id="KW-0472">Membrane</keyword>
<proteinExistence type="predicted"/>
<dbReference type="Proteomes" id="UP000588586">
    <property type="component" value="Unassembled WGS sequence"/>
</dbReference>
<evidence type="ECO:0000256" key="1">
    <source>
        <dbReference type="SAM" id="Phobius"/>
    </source>
</evidence>
<dbReference type="AlphaFoldDB" id="A0A849HH23"/>
<evidence type="ECO:0000313" key="3">
    <source>
        <dbReference type="Proteomes" id="UP000588586"/>
    </source>
</evidence>
<keyword evidence="1" id="KW-0812">Transmembrane</keyword>
<evidence type="ECO:0000313" key="2">
    <source>
        <dbReference type="EMBL" id="NNM45874.1"/>
    </source>
</evidence>
<dbReference type="EMBL" id="JABEPQ010000001">
    <property type="protein sequence ID" value="NNM45874.1"/>
    <property type="molecule type" value="Genomic_DNA"/>
</dbReference>
<comment type="caution">
    <text evidence="2">The sequence shown here is derived from an EMBL/GenBank/DDBJ whole genome shotgun (WGS) entry which is preliminary data.</text>
</comment>
<feature type="transmembrane region" description="Helical" evidence="1">
    <location>
        <begin position="37"/>
        <end position="57"/>
    </location>
</feature>
<name>A0A849HH23_9MICO</name>
<dbReference type="RefSeq" id="WP_171242845.1">
    <property type="nucleotide sequence ID" value="NZ_JABEPQ010000001.1"/>
</dbReference>